<name>A0ABQ7X5C8_BRANA</name>
<sequence>MVTSSVMRPAAELAVRIGRELLKSSTRSSSNHHSLALGFFNWAAQQPVLAMDALFKQVKTQRILLDPSVYRSLIDALLL</sequence>
<evidence type="ECO:0000313" key="2">
    <source>
        <dbReference type="Proteomes" id="UP000824890"/>
    </source>
</evidence>
<feature type="non-terminal residue" evidence="1">
    <location>
        <position position="79"/>
    </location>
</feature>
<proteinExistence type="predicted"/>
<keyword evidence="2" id="KW-1185">Reference proteome</keyword>
<dbReference type="EMBL" id="JAGKQM010002103">
    <property type="protein sequence ID" value="KAH0850290.1"/>
    <property type="molecule type" value="Genomic_DNA"/>
</dbReference>
<reference evidence="1 2" key="1">
    <citation type="submission" date="2021-05" db="EMBL/GenBank/DDBJ databases">
        <title>Genome Assembly of Synthetic Allotetraploid Brassica napus Reveals Homoeologous Exchanges between Subgenomes.</title>
        <authorList>
            <person name="Davis J.T."/>
        </authorList>
    </citation>
    <scope>NUCLEOTIDE SEQUENCE [LARGE SCALE GENOMIC DNA]</scope>
    <source>
        <strain evidence="2">cv. Da-Ae</strain>
        <tissue evidence="1">Seedling</tissue>
    </source>
</reference>
<accession>A0ABQ7X5C8</accession>
<gene>
    <name evidence="1" type="ORF">HID58_091245</name>
</gene>
<evidence type="ECO:0000313" key="1">
    <source>
        <dbReference type="EMBL" id="KAH0850290.1"/>
    </source>
</evidence>
<protein>
    <submittedName>
        <fullName evidence="1">Uncharacterized protein</fullName>
    </submittedName>
</protein>
<dbReference type="Proteomes" id="UP000824890">
    <property type="component" value="Unassembled WGS sequence"/>
</dbReference>
<comment type="caution">
    <text evidence="1">The sequence shown here is derived from an EMBL/GenBank/DDBJ whole genome shotgun (WGS) entry which is preliminary data.</text>
</comment>
<organism evidence="1 2">
    <name type="scientific">Brassica napus</name>
    <name type="common">Rape</name>
    <dbReference type="NCBI Taxonomy" id="3708"/>
    <lineage>
        <taxon>Eukaryota</taxon>
        <taxon>Viridiplantae</taxon>
        <taxon>Streptophyta</taxon>
        <taxon>Embryophyta</taxon>
        <taxon>Tracheophyta</taxon>
        <taxon>Spermatophyta</taxon>
        <taxon>Magnoliopsida</taxon>
        <taxon>eudicotyledons</taxon>
        <taxon>Gunneridae</taxon>
        <taxon>Pentapetalae</taxon>
        <taxon>rosids</taxon>
        <taxon>malvids</taxon>
        <taxon>Brassicales</taxon>
        <taxon>Brassicaceae</taxon>
        <taxon>Brassiceae</taxon>
        <taxon>Brassica</taxon>
    </lineage>
</organism>